<comment type="caution">
    <text evidence="2">The sequence shown here is derived from an EMBL/GenBank/DDBJ whole genome shotgun (WGS) entry which is preliminary data.</text>
</comment>
<evidence type="ECO:0000313" key="2">
    <source>
        <dbReference type="EMBL" id="GEB84646.1"/>
    </source>
</evidence>
<protein>
    <submittedName>
        <fullName evidence="2">Uncharacterized protein</fullName>
    </submittedName>
</protein>
<proteinExistence type="predicted"/>
<keyword evidence="3" id="KW-1185">Reference proteome</keyword>
<dbReference type="AlphaFoldDB" id="A0A4Y3TQN0"/>
<evidence type="ECO:0000256" key="1">
    <source>
        <dbReference type="SAM" id="MobiDB-lite"/>
    </source>
</evidence>
<organism evidence="2 3">
    <name type="scientific">Acetobacter peroxydans</name>
    <dbReference type="NCBI Taxonomy" id="104098"/>
    <lineage>
        <taxon>Bacteria</taxon>
        <taxon>Pseudomonadati</taxon>
        <taxon>Pseudomonadota</taxon>
        <taxon>Alphaproteobacteria</taxon>
        <taxon>Acetobacterales</taxon>
        <taxon>Acetobacteraceae</taxon>
        <taxon>Acetobacter</taxon>
    </lineage>
</organism>
<evidence type="ECO:0000313" key="3">
    <source>
        <dbReference type="Proteomes" id="UP000317730"/>
    </source>
</evidence>
<gene>
    <name evidence="2" type="ORF">APE01nite_04430</name>
</gene>
<sequence>MFDNDKFPKLHTLNRAETLPAGQAGPPAPDGRAFLVRAAVFNLTVVVPAKGTTHDDTLSFRLVPKAFPVVA</sequence>
<dbReference type="EMBL" id="BJMV01000001">
    <property type="protein sequence ID" value="GEB84646.1"/>
    <property type="molecule type" value="Genomic_DNA"/>
</dbReference>
<dbReference type="Proteomes" id="UP000317730">
    <property type="component" value="Unassembled WGS sequence"/>
</dbReference>
<feature type="region of interest" description="Disordered" evidence="1">
    <location>
        <begin position="1"/>
        <end position="26"/>
    </location>
</feature>
<reference evidence="2 3" key="1">
    <citation type="submission" date="2019-06" db="EMBL/GenBank/DDBJ databases">
        <title>Whole genome shotgun sequence of Acetobacter peroxydans NBRC 13755.</title>
        <authorList>
            <person name="Hosoyama A."/>
            <person name="Uohara A."/>
            <person name="Ohji S."/>
            <person name="Ichikawa N."/>
        </authorList>
    </citation>
    <scope>NUCLEOTIDE SEQUENCE [LARGE SCALE GENOMIC DNA]</scope>
    <source>
        <strain evidence="2 3">NBRC 13755</strain>
    </source>
</reference>
<name>A0A4Y3TQN0_9PROT</name>
<accession>A0A4Y3TQN0</accession>